<keyword evidence="6 8" id="KW-1133">Transmembrane helix</keyword>
<evidence type="ECO:0000256" key="4">
    <source>
        <dbReference type="ARBA" id="ARBA00022677"/>
    </source>
</evidence>
<dbReference type="GO" id="GO:0019915">
    <property type="term" value="P:lipid storage"/>
    <property type="evidence" value="ECO:0007669"/>
    <property type="project" value="TreeGrafter"/>
</dbReference>
<name>A0A2G9I528_9LAMI</name>
<keyword evidence="4" id="KW-0551">Lipid droplet</keyword>
<dbReference type="GO" id="GO:0009791">
    <property type="term" value="P:post-embryonic development"/>
    <property type="evidence" value="ECO:0007669"/>
    <property type="project" value="UniProtKB-ARBA"/>
</dbReference>
<dbReference type="AlphaFoldDB" id="A0A2G9I528"/>
<comment type="similarity">
    <text evidence="3">Belongs to the oleosin family.</text>
</comment>
<feature type="transmembrane region" description="Helical" evidence="8">
    <location>
        <begin position="30"/>
        <end position="50"/>
    </location>
</feature>
<dbReference type="PANTHER" id="PTHR33203">
    <property type="entry name" value="OLEOSIN"/>
    <property type="match status" value="1"/>
</dbReference>
<comment type="subcellular location">
    <subcellularLocation>
        <location evidence="2">Lipid droplet</location>
    </subcellularLocation>
    <subcellularLocation>
        <location evidence="1">Membrane</location>
        <topology evidence="1">Multi-pass membrane protein</topology>
    </subcellularLocation>
</comment>
<evidence type="ECO:0000256" key="1">
    <source>
        <dbReference type="ARBA" id="ARBA00004141"/>
    </source>
</evidence>
<keyword evidence="10" id="KW-1185">Reference proteome</keyword>
<reference evidence="10" key="1">
    <citation type="journal article" date="2018" name="Gigascience">
        <title>Genome assembly of the Pink Ipe (Handroanthus impetiginosus, Bignoniaceae), a highly valued, ecologically keystone Neotropical timber forest tree.</title>
        <authorList>
            <person name="Silva-Junior O.B."/>
            <person name="Grattapaglia D."/>
            <person name="Novaes E."/>
            <person name="Collevatti R.G."/>
        </authorList>
    </citation>
    <scope>NUCLEOTIDE SEQUENCE [LARGE SCALE GENOMIC DNA]</scope>
    <source>
        <strain evidence="10">cv. UFG-1</strain>
    </source>
</reference>
<dbReference type="Pfam" id="PF01277">
    <property type="entry name" value="Oleosin"/>
    <property type="match status" value="1"/>
</dbReference>
<evidence type="ECO:0000256" key="5">
    <source>
        <dbReference type="ARBA" id="ARBA00022692"/>
    </source>
</evidence>
<evidence type="ECO:0000256" key="6">
    <source>
        <dbReference type="ARBA" id="ARBA00022989"/>
    </source>
</evidence>
<dbReference type="InterPro" id="IPR000136">
    <property type="entry name" value="Oleosin"/>
</dbReference>
<accession>A0A2G9I528</accession>
<evidence type="ECO:0000256" key="8">
    <source>
        <dbReference type="SAM" id="Phobius"/>
    </source>
</evidence>
<keyword evidence="7 8" id="KW-0472">Membrane</keyword>
<evidence type="ECO:0000313" key="10">
    <source>
        <dbReference type="Proteomes" id="UP000231279"/>
    </source>
</evidence>
<evidence type="ECO:0000256" key="2">
    <source>
        <dbReference type="ARBA" id="ARBA00004502"/>
    </source>
</evidence>
<evidence type="ECO:0000256" key="3">
    <source>
        <dbReference type="ARBA" id="ARBA00010858"/>
    </source>
</evidence>
<dbReference type="GO" id="GO:0012511">
    <property type="term" value="C:monolayer-surrounded lipid storage body"/>
    <property type="evidence" value="ECO:0007669"/>
    <property type="project" value="InterPro"/>
</dbReference>
<dbReference type="GO" id="GO:0016020">
    <property type="term" value="C:membrane"/>
    <property type="evidence" value="ECO:0007669"/>
    <property type="project" value="UniProtKB-SubCell"/>
</dbReference>
<dbReference type="OrthoDB" id="690239at2759"/>
<gene>
    <name evidence="9" type="ORF">CDL12_02543</name>
</gene>
<keyword evidence="5 8" id="KW-0812">Transmembrane</keyword>
<comment type="caution">
    <text evidence="9">The sequence shown here is derived from an EMBL/GenBank/DDBJ whole genome shotgun (WGS) entry which is preliminary data.</text>
</comment>
<dbReference type="Proteomes" id="UP000231279">
    <property type="component" value="Unassembled WGS sequence"/>
</dbReference>
<organism evidence="9 10">
    <name type="scientific">Handroanthus impetiginosus</name>
    <dbReference type="NCBI Taxonomy" id="429701"/>
    <lineage>
        <taxon>Eukaryota</taxon>
        <taxon>Viridiplantae</taxon>
        <taxon>Streptophyta</taxon>
        <taxon>Embryophyta</taxon>
        <taxon>Tracheophyta</taxon>
        <taxon>Spermatophyta</taxon>
        <taxon>Magnoliopsida</taxon>
        <taxon>eudicotyledons</taxon>
        <taxon>Gunneridae</taxon>
        <taxon>Pentapetalae</taxon>
        <taxon>asterids</taxon>
        <taxon>lamiids</taxon>
        <taxon>Lamiales</taxon>
        <taxon>Bignoniaceae</taxon>
        <taxon>Crescentiina</taxon>
        <taxon>Tabebuia alliance</taxon>
        <taxon>Handroanthus</taxon>
    </lineage>
</organism>
<proteinExistence type="inferred from homology"/>
<protein>
    <submittedName>
        <fullName evidence="9">Uncharacterized protein</fullName>
    </submittedName>
</protein>
<dbReference type="GO" id="GO:0048608">
    <property type="term" value="P:reproductive structure development"/>
    <property type="evidence" value="ECO:0007669"/>
    <property type="project" value="UniProtKB-ARBA"/>
</dbReference>
<sequence>MVIATLVLVLSSPILVPSMGVLTMVTTGFLFSGCCPVAAMVAIACMYRYVGRKKVLAMEQLGCLREM</sequence>
<dbReference type="EMBL" id="NKXS01000367">
    <property type="protein sequence ID" value="PIN24720.1"/>
    <property type="molecule type" value="Genomic_DNA"/>
</dbReference>
<evidence type="ECO:0000313" key="9">
    <source>
        <dbReference type="EMBL" id="PIN24720.1"/>
    </source>
</evidence>
<evidence type="ECO:0000256" key="7">
    <source>
        <dbReference type="ARBA" id="ARBA00023136"/>
    </source>
</evidence>
<dbReference type="PANTHER" id="PTHR33203:SF24">
    <property type="entry name" value="OLEOSIN"/>
    <property type="match status" value="1"/>
</dbReference>